<proteinExistence type="predicted"/>
<keyword evidence="1" id="KW-1133">Transmembrane helix</keyword>
<gene>
    <name evidence="2" type="ORF">G4B88_008516</name>
</gene>
<keyword evidence="1" id="KW-0812">Transmembrane</keyword>
<evidence type="ECO:0000313" key="3">
    <source>
        <dbReference type="Proteomes" id="UP000583929"/>
    </source>
</evidence>
<feature type="transmembrane region" description="Helical" evidence="1">
    <location>
        <begin position="6"/>
        <end position="28"/>
    </location>
</feature>
<evidence type="ECO:0000313" key="2">
    <source>
        <dbReference type="EMBL" id="KAF4356917.1"/>
    </source>
</evidence>
<comment type="caution">
    <text evidence="2">The sequence shown here is derived from an EMBL/GenBank/DDBJ whole genome shotgun (WGS) entry which is preliminary data.</text>
</comment>
<reference evidence="2 3" key="1">
    <citation type="journal article" date="2020" name="bioRxiv">
        <title>Sequence and annotation of 42 cannabis genomes reveals extensive copy number variation in cannabinoid synthesis and pathogen resistance genes.</title>
        <authorList>
            <person name="Mckernan K.J."/>
            <person name="Helbert Y."/>
            <person name="Kane L.T."/>
            <person name="Ebling H."/>
            <person name="Zhang L."/>
            <person name="Liu B."/>
            <person name="Eaton Z."/>
            <person name="Mclaughlin S."/>
            <person name="Kingan S."/>
            <person name="Baybayan P."/>
            <person name="Concepcion G."/>
            <person name="Jordan M."/>
            <person name="Riva A."/>
            <person name="Barbazuk W."/>
            <person name="Harkins T."/>
        </authorList>
    </citation>
    <scope>NUCLEOTIDE SEQUENCE [LARGE SCALE GENOMIC DNA]</scope>
    <source>
        <strain evidence="3">cv. Jamaican Lion 4</strain>
        <tissue evidence="2">Leaf</tissue>
    </source>
</reference>
<dbReference type="SUPFAM" id="SSF51735">
    <property type="entry name" value="NAD(P)-binding Rossmann-fold domains"/>
    <property type="match status" value="1"/>
</dbReference>
<protein>
    <submittedName>
        <fullName evidence="2">Uncharacterized protein</fullName>
    </submittedName>
</protein>
<sequence>MDWIHSFFNIALPPIIIFLHFLILPIYIPFKFPQSIKTSITPQENVARKRLAYEYGGRGAFLALIDIKDNFEVRRRALKLGSPDVISIVADVTRVEDCKKFIDEAVHHFGQCN</sequence>
<dbReference type="AlphaFoldDB" id="A0A7J6EER8"/>
<dbReference type="Proteomes" id="UP000583929">
    <property type="component" value="Unassembled WGS sequence"/>
</dbReference>
<name>A0A7J6EER8_CANSA</name>
<evidence type="ECO:0000256" key="1">
    <source>
        <dbReference type="SAM" id="Phobius"/>
    </source>
</evidence>
<accession>A0A7J6EER8</accession>
<dbReference type="InterPro" id="IPR036291">
    <property type="entry name" value="NAD(P)-bd_dom_sf"/>
</dbReference>
<organism evidence="2 3">
    <name type="scientific">Cannabis sativa</name>
    <name type="common">Hemp</name>
    <name type="synonym">Marijuana</name>
    <dbReference type="NCBI Taxonomy" id="3483"/>
    <lineage>
        <taxon>Eukaryota</taxon>
        <taxon>Viridiplantae</taxon>
        <taxon>Streptophyta</taxon>
        <taxon>Embryophyta</taxon>
        <taxon>Tracheophyta</taxon>
        <taxon>Spermatophyta</taxon>
        <taxon>Magnoliopsida</taxon>
        <taxon>eudicotyledons</taxon>
        <taxon>Gunneridae</taxon>
        <taxon>Pentapetalae</taxon>
        <taxon>rosids</taxon>
        <taxon>fabids</taxon>
        <taxon>Rosales</taxon>
        <taxon>Cannabaceae</taxon>
        <taxon>Cannabis</taxon>
    </lineage>
</organism>
<keyword evidence="1" id="KW-0472">Membrane</keyword>
<keyword evidence="3" id="KW-1185">Reference proteome</keyword>
<dbReference type="EMBL" id="JAATIQ010000418">
    <property type="protein sequence ID" value="KAF4356917.1"/>
    <property type="molecule type" value="Genomic_DNA"/>
</dbReference>